<dbReference type="GeneID" id="36514065"/>
<reference evidence="1 2" key="1">
    <citation type="submission" date="2017-04" db="EMBL/GenBank/DDBJ databases">
        <title>Genome sequencing of [Candida] sorbophila.</title>
        <authorList>
            <person name="Ahn J.O."/>
        </authorList>
    </citation>
    <scope>NUCLEOTIDE SEQUENCE [LARGE SCALE GENOMIC DNA]</scope>
    <source>
        <strain evidence="1 2">DS02</strain>
    </source>
</reference>
<dbReference type="EMBL" id="NDIQ01000001">
    <property type="protein sequence ID" value="PRT52696.1"/>
    <property type="molecule type" value="Genomic_DNA"/>
</dbReference>
<evidence type="ECO:0000313" key="2">
    <source>
        <dbReference type="Proteomes" id="UP000238350"/>
    </source>
</evidence>
<keyword evidence="2" id="KW-1185">Reference proteome</keyword>
<proteinExistence type="predicted"/>
<gene>
    <name evidence="1" type="ORF">B9G98_00316</name>
</gene>
<dbReference type="RefSeq" id="XP_024662642.1">
    <property type="nucleotide sequence ID" value="XM_024806874.1"/>
</dbReference>
<accession>A0A2T0FCH8</accession>
<organism evidence="1 2">
    <name type="scientific">Wickerhamiella sorbophila</name>
    <dbReference type="NCBI Taxonomy" id="45607"/>
    <lineage>
        <taxon>Eukaryota</taxon>
        <taxon>Fungi</taxon>
        <taxon>Dikarya</taxon>
        <taxon>Ascomycota</taxon>
        <taxon>Saccharomycotina</taxon>
        <taxon>Dipodascomycetes</taxon>
        <taxon>Dipodascales</taxon>
        <taxon>Trichomonascaceae</taxon>
        <taxon>Wickerhamiella</taxon>
    </lineage>
</organism>
<name>A0A2T0FCH8_9ASCO</name>
<sequence length="474" mass="54744">MAQTFGRFKLYSDPGIIIDTNKGKIANPRTLQNEAFEQCGALAGDFKRITAQLKHPMEIQIDDYKYYFPGLELYKAEFKCCRCNEDYFKTTKSGGKHLKSCTGSGRARIVRGDFEVQLQWATTVAFASQRRKYFVVNKAKKVYEGPQFMSAHAMELAAQDNNAVQAFLPNERDIPDEDEFYSESELFTDWPYKSETPFLMTTPRYAEQFGFRTFITDKSFIFKHIRQNHQESIGGVSAEYALIVHIVTRALGRDENLLQRFRETDLEVLYEHTCTQAWDGQYFDKEANQKCISTIAQLLYTLCSLTHYEWIEWRRESIESLDLIKSWIKKRILKFSDWSLDEDLVYSVLNLDNNGPPDVILDSVRNLFVGLVRQGTPSLSHPILAAFSPFVYDFQYNAFKTNSMLLESLEHVLYGLRYFLATSAARIPASSIEKTFRQYDEGTTAVFGYLMSLLGEVQNENAQQTAELFYIQSF</sequence>
<comment type="caution">
    <text evidence="1">The sequence shown here is derived from an EMBL/GenBank/DDBJ whole genome shotgun (WGS) entry which is preliminary data.</text>
</comment>
<dbReference type="AlphaFoldDB" id="A0A2T0FCH8"/>
<protein>
    <submittedName>
        <fullName evidence="1">Uncharacterized protein</fullName>
    </submittedName>
</protein>
<evidence type="ECO:0000313" key="1">
    <source>
        <dbReference type="EMBL" id="PRT52696.1"/>
    </source>
</evidence>
<dbReference type="Proteomes" id="UP000238350">
    <property type="component" value="Unassembled WGS sequence"/>
</dbReference>